<dbReference type="InterPro" id="IPR011042">
    <property type="entry name" value="6-blade_b-propeller_TolB-like"/>
</dbReference>
<evidence type="ECO:0000256" key="1">
    <source>
        <dbReference type="SAM" id="MobiDB-lite"/>
    </source>
</evidence>
<accession>A0A645J4V5</accession>
<name>A0A645J4V5_9ZZZZ</name>
<dbReference type="AlphaFoldDB" id="A0A645J4V5"/>
<dbReference type="SUPFAM" id="SSF69304">
    <property type="entry name" value="Tricorn protease N-terminal domain"/>
    <property type="match status" value="1"/>
</dbReference>
<dbReference type="EMBL" id="VSSQ01131668">
    <property type="protein sequence ID" value="MPN58668.1"/>
    <property type="molecule type" value="Genomic_DNA"/>
</dbReference>
<protein>
    <recommendedName>
        <fullName evidence="3">Protein TolB</fullName>
    </recommendedName>
</protein>
<gene>
    <name evidence="2" type="ORF">SDC9_206379</name>
</gene>
<proteinExistence type="predicted"/>
<organism evidence="2">
    <name type="scientific">bioreactor metagenome</name>
    <dbReference type="NCBI Taxonomy" id="1076179"/>
    <lineage>
        <taxon>unclassified sequences</taxon>
        <taxon>metagenomes</taxon>
        <taxon>ecological metagenomes</taxon>
    </lineage>
</organism>
<evidence type="ECO:0000313" key="2">
    <source>
        <dbReference type="EMBL" id="MPN58668.1"/>
    </source>
</evidence>
<dbReference type="Gene3D" id="2.120.10.30">
    <property type="entry name" value="TolB, C-terminal domain"/>
    <property type="match status" value="1"/>
</dbReference>
<sequence length="92" mass="9722">MWISPNNVDAEPKTISSKGGGSCLSISPDSSKIAFTDASGKLYVAYLAEGAVIEIFDGNTSYLEWLGESRTLVFSATPANGSLSNIYRATIP</sequence>
<reference evidence="2" key="1">
    <citation type="submission" date="2019-08" db="EMBL/GenBank/DDBJ databases">
        <authorList>
            <person name="Kucharzyk K."/>
            <person name="Murdoch R.W."/>
            <person name="Higgins S."/>
            <person name="Loffler F."/>
        </authorList>
    </citation>
    <scope>NUCLEOTIDE SEQUENCE</scope>
</reference>
<feature type="region of interest" description="Disordered" evidence="1">
    <location>
        <begin position="1"/>
        <end position="21"/>
    </location>
</feature>
<comment type="caution">
    <text evidence="2">The sequence shown here is derived from an EMBL/GenBank/DDBJ whole genome shotgun (WGS) entry which is preliminary data.</text>
</comment>
<evidence type="ECO:0008006" key="3">
    <source>
        <dbReference type="Google" id="ProtNLM"/>
    </source>
</evidence>